<gene>
    <name evidence="2" type="ORF">H5P30_17475</name>
</gene>
<keyword evidence="3" id="KW-1185">Reference proteome</keyword>
<dbReference type="GO" id="GO:0016740">
    <property type="term" value="F:transferase activity"/>
    <property type="evidence" value="ECO:0007669"/>
    <property type="project" value="UniProtKB-KW"/>
</dbReference>
<comment type="caution">
    <text evidence="2">The sequence shown here is derived from an EMBL/GenBank/DDBJ whole genome shotgun (WGS) entry which is preliminary data.</text>
</comment>
<proteinExistence type="predicted"/>
<reference evidence="2 3" key="1">
    <citation type="submission" date="2020-07" db="EMBL/GenBank/DDBJ databases">
        <authorList>
            <person name="Feng X."/>
        </authorList>
    </citation>
    <scope>NUCLEOTIDE SEQUENCE [LARGE SCALE GENOMIC DNA]</scope>
    <source>
        <strain evidence="2 3">JCM14086</strain>
    </source>
</reference>
<dbReference type="PANTHER" id="PTHR12526">
    <property type="entry name" value="GLYCOSYLTRANSFERASE"/>
    <property type="match status" value="1"/>
</dbReference>
<keyword evidence="2" id="KW-0808">Transferase</keyword>
<name>A0A7X1E5E7_9BACT</name>
<dbReference type="RefSeq" id="WP_185694199.1">
    <property type="nucleotide sequence ID" value="NZ_JACHVA010000127.1"/>
</dbReference>
<protein>
    <submittedName>
        <fullName evidence="2">Glycosyltransferase</fullName>
    </submittedName>
</protein>
<organism evidence="2 3">
    <name type="scientific">Puniceicoccus vermicola</name>
    <dbReference type="NCBI Taxonomy" id="388746"/>
    <lineage>
        <taxon>Bacteria</taxon>
        <taxon>Pseudomonadati</taxon>
        <taxon>Verrucomicrobiota</taxon>
        <taxon>Opitutia</taxon>
        <taxon>Puniceicoccales</taxon>
        <taxon>Puniceicoccaceae</taxon>
        <taxon>Puniceicoccus</taxon>
    </lineage>
</organism>
<dbReference type="Gene3D" id="3.40.50.2000">
    <property type="entry name" value="Glycogen Phosphorylase B"/>
    <property type="match status" value="2"/>
</dbReference>
<sequence length="375" mass="42797">MRITYIGSFESDYPRNRTIANGLRLSGIEVTELRIDLWKGVPHKFKIGFGLLLWLSVKYFFGCLWLFFRGLFHQTDCYLVGYPGHWDMFTCRLLAFCKRKPIVFDAFVSLWDSLVMDRETLKEDGLKAKAFFWLDRSSCSLADHILVDTPEHADFFAETFGIARKKITPIPVGCDQAVYHVYSEIEKREKFTVVFHGKSIPLQGLEYIVSAAEILLEEGVQFVITADGQTAERSKREAIRRKITNIEWHGWTPSVELARRDSACHVGLGIFGTTPKARRVIPNKVFEMIRLGLPLITGDTPAVRSILSDGRDCIMVPVGDPEAIARAILKLRDSEDLRTRIAVEAQEVYEETWTLDKIGEQVCQVFREVVPETRG</sequence>
<feature type="transmembrane region" description="Helical" evidence="1">
    <location>
        <begin position="47"/>
        <end position="68"/>
    </location>
</feature>
<keyword evidence="1" id="KW-0812">Transmembrane</keyword>
<dbReference type="AlphaFoldDB" id="A0A7X1E5E7"/>
<evidence type="ECO:0000256" key="1">
    <source>
        <dbReference type="SAM" id="Phobius"/>
    </source>
</evidence>
<dbReference type="SUPFAM" id="SSF53756">
    <property type="entry name" value="UDP-Glycosyltransferase/glycogen phosphorylase"/>
    <property type="match status" value="1"/>
</dbReference>
<dbReference type="EMBL" id="JACHVA010000127">
    <property type="protein sequence ID" value="MBC2603575.1"/>
    <property type="molecule type" value="Genomic_DNA"/>
</dbReference>
<keyword evidence="1" id="KW-0472">Membrane</keyword>
<dbReference type="Pfam" id="PF13692">
    <property type="entry name" value="Glyco_trans_1_4"/>
    <property type="match status" value="1"/>
</dbReference>
<accession>A0A7X1E5E7</accession>
<keyword evidence="1" id="KW-1133">Transmembrane helix</keyword>
<dbReference type="Proteomes" id="UP000525652">
    <property type="component" value="Unassembled WGS sequence"/>
</dbReference>
<evidence type="ECO:0000313" key="3">
    <source>
        <dbReference type="Proteomes" id="UP000525652"/>
    </source>
</evidence>
<evidence type="ECO:0000313" key="2">
    <source>
        <dbReference type="EMBL" id="MBC2603575.1"/>
    </source>
</evidence>